<keyword evidence="2" id="KW-1185">Reference proteome</keyword>
<accession>A0AA38GZE4</accession>
<evidence type="ECO:0000313" key="2">
    <source>
        <dbReference type="Proteomes" id="UP000824469"/>
    </source>
</evidence>
<dbReference type="Gene3D" id="2.30.29.30">
    <property type="entry name" value="Pleckstrin-homology domain (PH domain)/Phosphotyrosine-binding domain (PTB)"/>
    <property type="match status" value="1"/>
</dbReference>
<dbReference type="Proteomes" id="UP000824469">
    <property type="component" value="Unassembled WGS sequence"/>
</dbReference>
<feature type="non-terminal residue" evidence="1">
    <location>
        <position position="120"/>
    </location>
</feature>
<name>A0AA38GZE4_TAXCH</name>
<dbReference type="EMBL" id="JAHRHJ020000001">
    <property type="protein sequence ID" value="KAH9331436.1"/>
    <property type="molecule type" value="Genomic_DNA"/>
</dbReference>
<proteinExistence type="predicted"/>
<reference evidence="1 2" key="1">
    <citation type="journal article" date="2021" name="Nat. Plants">
        <title>The Taxus genome provides insights into paclitaxel biosynthesis.</title>
        <authorList>
            <person name="Xiong X."/>
            <person name="Gou J."/>
            <person name="Liao Q."/>
            <person name="Li Y."/>
            <person name="Zhou Q."/>
            <person name="Bi G."/>
            <person name="Li C."/>
            <person name="Du R."/>
            <person name="Wang X."/>
            <person name="Sun T."/>
            <person name="Guo L."/>
            <person name="Liang H."/>
            <person name="Lu P."/>
            <person name="Wu Y."/>
            <person name="Zhang Z."/>
            <person name="Ro D.K."/>
            <person name="Shang Y."/>
            <person name="Huang S."/>
            <person name="Yan J."/>
        </authorList>
    </citation>
    <scope>NUCLEOTIDE SEQUENCE [LARGE SCALE GENOMIC DNA]</scope>
    <source>
        <strain evidence="1">Ta-2019</strain>
    </source>
</reference>
<protein>
    <submittedName>
        <fullName evidence="1">Uncharacterized protein</fullName>
    </submittedName>
</protein>
<organism evidence="1 2">
    <name type="scientific">Taxus chinensis</name>
    <name type="common">Chinese yew</name>
    <name type="synonym">Taxus wallichiana var. chinensis</name>
    <dbReference type="NCBI Taxonomy" id="29808"/>
    <lineage>
        <taxon>Eukaryota</taxon>
        <taxon>Viridiplantae</taxon>
        <taxon>Streptophyta</taxon>
        <taxon>Embryophyta</taxon>
        <taxon>Tracheophyta</taxon>
        <taxon>Spermatophyta</taxon>
        <taxon>Pinopsida</taxon>
        <taxon>Pinidae</taxon>
        <taxon>Conifers II</taxon>
        <taxon>Cupressales</taxon>
        <taxon>Taxaceae</taxon>
        <taxon>Taxus</taxon>
    </lineage>
</organism>
<dbReference type="PANTHER" id="PTHR34837:SF2">
    <property type="entry name" value="OS05G0595500 PROTEIN"/>
    <property type="match status" value="1"/>
</dbReference>
<comment type="caution">
    <text evidence="1">The sequence shown here is derived from an EMBL/GenBank/DDBJ whole genome shotgun (WGS) entry which is preliminary data.</text>
</comment>
<dbReference type="PANTHER" id="PTHR34837">
    <property type="entry name" value="OS05G0595500 PROTEIN"/>
    <property type="match status" value="1"/>
</dbReference>
<dbReference type="SUPFAM" id="SSF50729">
    <property type="entry name" value="PH domain-like"/>
    <property type="match status" value="1"/>
</dbReference>
<evidence type="ECO:0000313" key="1">
    <source>
        <dbReference type="EMBL" id="KAH9331436.1"/>
    </source>
</evidence>
<dbReference type="InterPro" id="IPR011993">
    <property type="entry name" value="PH-like_dom_sf"/>
</dbReference>
<sequence>MSLFYEFRLEHLDELLRSAQLAGYLYTRTRWMALPGEPPVDDTDVDDWIQRFVVLQGSCIFFYLRSTDISPQDSVLLEEIVEAGRIPSHKGVAGDEGWFSFYITSCHGVRFECSSQYKLQ</sequence>
<gene>
    <name evidence="1" type="ORF">KI387_003544</name>
</gene>
<dbReference type="AlphaFoldDB" id="A0AA38GZE4"/>
<dbReference type="OMA" id="TRTRWMA"/>